<dbReference type="EMBL" id="CM046391">
    <property type="protein sequence ID" value="KAI8558687.1"/>
    <property type="molecule type" value="Genomic_DNA"/>
</dbReference>
<keyword evidence="2" id="KW-1185">Reference proteome</keyword>
<sequence>MMIKMRKEEKSKVGVWLCQPSSRWFKEEGNKTQLATAGFRDWGNLVRRITSHETSYEHLSCMRKWIELETRFQKIETIDKSIQEQINKEKEHWRGVLLRIIPVVRKLAKQNQAFRGENEKIYALNNGNFLSEIEMIAEFDPVMQEHLRRIANSEIHYHYLGHNIQNEVILMLAGEVKRMIVTRIKETKYFSVILDCTPDISHEEQMSLVIWCVDVSTSPIKVEEFFLQFLKVEDTSGLGLFSEVQEVLTTLQLAMGDIRGQGYDNGSNMKGKNKGVQKRLLDKNPRAFYTPCGCHSLNLALCDMANSCSQARTFFGVVQRIYTVFSSSPKSKTLQSKDMQIDVAIDQLKGLLKFLENYRENGFAEAMTEAKEVAVQMGIEPMFEEKRIVCRKRQFDENDVDEFESLTDKSKLDPQPKFFIRIVPVKVNKTLSIIDSGVGMTKSDIEPLQMNPNLEEEFCKALLCRVRFHKVLP</sequence>
<evidence type="ECO:0000313" key="2">
    <source>
        <dbReference type="Proteomes" id="UP001062846"/>
    </source>
</evidence>
<name>A0ACC0P1P9_RHOML</name>
<gene>
    <name evidence="1" type="ORF">RHMOL_Rhmol04G0116100</name>
</gene>
<organism evidence="1 2">
    <name type="scientific">Rhododendron molle</name>
    <name type="common">Chinese azalea</name>
    <name type="synonym">Azalea mollis</name>
    <dbReference type="NCBI Taxonomy" id="49168"/>
    <lineage>
        <taxon>Eukaryota</taxon>
        <taxon>Viridiplantae</taxon>
        <taxon>Streptophyta</taxon>
        <taxon>Embryophyta</taxon>
        <taxon>Tracheophyta</taxon>
        <taxon>Spermatophyta</taxon>
        <taxon>Magnoliopsida</taxon>
        <taxon>eudicotyledons</taxon>
        <taxon>Gunneridae</taxon>
        <taxon>Pentapetalae</taxon>
        <taxon>asterids</taxon>
        <taxon>Ericales</taxon>
        <taxon>Ericaceae</taxon>
        <taxon>Ericoideae</taxon>
        <taxon>Rhodoreae</taxon>
        <taxon>Rhododendron</taxon>
    </lineage>
</organism>
<protein>
    <submittedName>
        <fullName evidence="1">Uncharacterized protein</fullName>
    </submittedName>
</protein>
<dbReference type="Proteomes" id="UP001062846">
    <property type="component" value="Chromosome 4"/>
</dbReference>
<comment type="caution">
    <text evidence="1">The sequence shown here is derived from an EMBL/GenBank/DDBJ whole genome shotgun (WGS) entry which is preliminary data.</text>
</comment>
<proteinExistence type="predicted"/>
<reference evidence="1" key="1">
    <citation type="submission" date="2022-02" db="EMBL/GenBank/DDBJ databases">
        <title>Plant Genome Project.</title>
        <authorList>
            <person name="Zhang R.-G."/>
        </authorList>
    </citation>
    <scope>NUCLEOTIDE SEQUENCE</scope>
    <source>
        <strain evidence="1">AT1</strain>
    </source>
</reference>
<evidence type="ECO:0000313" key="1">
    <source>
        <dbReference type="EMBL" id="KAI8558687.1"/>
    </source>
</evidence>
<accession>A0ACC0P1P9</accession>